<dbReference type="AlphaFoldDB" id="A0AAD7JHF7"/>
<evidence type="ECO:0000313" key="3">
    <source>
        <dbReference type="Proteomes" id="UP001215598"/>
    </source>
</evidence>
<evidence type="ECO:0000313" key="2">
    <source>
        <dbReference type="EMBL" id="KAJ7764886.1"/>
    </source>
</evidence>
<name>A0AAD7JHF7_9AGAR</name>
<keyword evidence="3" id="KW-1185">Reference proteome</keyword>
<dbReference type="EMBL" id="JARKIB010000027">
    <property type="protein sequence ID" value="KAJ7764886.1"/>
    <property type="molecule type" value="Genomic_DNA"/>
</dbReference>
<proteinExistence type="predicted"/>
<reference evidence="2" key="1">
    <citation type="submission" date="2023-03" db="EMBL/GenBank/DDBJ databases">
        <title>Massive genome expansion in bonnet fungi (Mycena s.s.) driven by repeated elements and novel gene families across ecological guilds.</title>
        <authorList>
            <consortium name="Lawrence Berkeley National Laboratory"/>
            <person name="Harder C.B."/>
            <person name="Miyauchi S."/>
            <person name="Viragh M."/>
            <person name="Kuo A."/>
            <person name="Thoen E."/>
            <person name="Andreopoulos B."/>
            <person name="Lu D."/>
            <person name="Skrede I."/>
            <person name="Drula E."/>
            <person name="Henrissat B."/>
            <person name="Morin E."/>
            <person name="Kohler A."/>
            <person name="Barry K."/>
            <person name="LaButti K."/>
            <person name="Morin E."/>
            <person name="Salamov A."/>
            <person name="Lipzen A."/>
            <person name="Mereny Z."/>
            <person name="Hegedus B."/>
            <person name="Baldrian P."/>
            <person name="Stursova M."/>
            <person name="Weitz H."/>
            <person name="Taylor A."/>
            <person name="Grigoriev I.V."/>
            <person name="Nagy L.G."/>
            <person name="Martin F."/>
            <person name="Kauserud H."/>
        </authorList>
    </citation>
    <scope>NUCLEOTIDE SEQUENCE</scope>
    <source>
        <strain evidence="2">CBHHK182m</strain>
    </source>
</reference>
<sequence length="244" mass="26064">MYTSFVWSLKSAVHSTINFNLYAFACSRVITASKRYSPTRSHSSCGSLLNSDVARASKNASAAHSACCGGTSVAETMGSFVGSTRKIAKILRCPGASGINFPSKVTFEALGRSTIEAPTLTTTILRRVSLGTGVKTETLGRHLPAIPLWFIHYRPKTTGKPAKTSASKAEADQDAAVHNPDDLPSGAMPRPIYDASALAGISWRVLGMFNAPGVTLVPTLHLIVRQELDRIAHGIHPPSMMSRK</sequence>
<protein>
    <submittedName>
        <fullName evidence="2">Uncharacterized protein</fullName>
    </submittedName>
</protein>
<feature type="region of interest" description="Disordered" evidence="1">
    <location>
        <begin position="160"/>
        <end position="186"/>
    </location>
</feature>
<comment type="caution">
    <text evidence="2">The sequence shown here is derived from an EMBL/GenBank/DDBJ whole genome shotgun (WGS) entry which is preliminary data.</text>
</comment>
<organism evidence="2 3">
    <name type="scientific">Mycena metata</name>
    <dbReference type="NCBI Taxonomy" id="1033252"/>
    <lineage>
        <taxon>Eukaryota</taxon>
        <taxon>Fungi</taxon>
        <taxon>Dikarya</taxon>
        <taxon>Basidiomycota</taxon>
        <taxon>Agaricomycotina</taxon>
        <taxon>Agaricomycetes</taxon>
        <taxon>Agaricomycetidae</taxon>
        <taxon>Agaricales</taxon>
        <taxon>Marasmiineae</taxon>
        <taxon>Mycenaceae</taxon>
        <taxon>Mycena</taxon>
    </lineage>
</organism>
<evidence type="ECO:0000256" key="1">
    <source>
        <dbReference type="SAM" id="MobiDB-lite"/>
    </source>
</evidence>
<dbReference type="Proteomes" id="UP001215598">
    <property type="component" value="Unassembled WGS sequence"/>
</dbReference>
<gene>
    <name evidence="2" type="ORF">B0H16DRAFT_1454684</name>
</gene>
<accession>A0AAD7JHF7</accession>